<dbReference type="InterPro" id="IPR036812">
    <property type="entry name" value="NAD(P)_OxRdtase_dom_sf"/>
</dbReference>
<dbReference type="PANTHER" id="PTHR43364:SF1">
    <property type="entry name" value="OXIDOREDUCTASE YDHF"/>
    <property type="match status" value="1"/>
</dbReference>
<evidence type="ECO:0000259" key="1">
    <source>
        <dbReference type="Pfam" id="PF00248"/>
    </source>
</evidence>
<dbReference type="InterPro" id="IPR050523">
    <property type="entry name" value="AKR_Detox_Biosynth"/>
</dbReference>
<proteinExistence type="predicted"/>
<dbReference type="AlphaFoldDB" id="A0A1R4IHQ1"/>
<dbReference type="GO" id="GO:0005829">
    <property type="term" value="C:cytosol"/>
    <property type="evidence" value="ECO:0007669"/>
    <property type="project" value="TreeGrafter"/>
</dbReference>
<organism evidence="2 3">
    <name type="scientific">Micrococcus lylae</name>
    <dbReference type="NCBI Taxonomy" id="1273"/>
    <lineage>
        <taxon>Bacteria</taxon>
        <taxon>Bacillati</taxon>
        <taxon>Actinomycetota</taxon>
        <taxon>Actinomycetes</taxon>
        <taxon>Micrococcales</taxon>
        <taxon>Micrococcaceae</taxon>
        <taxon>Micrococcus</taxon>
    </lineage>
</organism>
<dbReference type="PANTHER" id="PTHR43364">
    <property type="entry name" value="NADH-SPECIFIC METHYLGLYOXAL REDUCTASE-RELATED"/>
    <property type="match status" value="1"/>
</dbReference>
<evidence type="ECO:0000313" key="2">
    <source>
        <dbReference type="EMBL" id="SJN19340.1"/>
    </source>
</evidence>
<protein>
    <submittedName>
        <fullName evidence="2">Oxidoreductase, aldo/keto reductase family</fullName>
    </submittedName>
</protein>
<evidence type="ECO:0000313" key="3">
    <source>
        <dbReference type="Proteomes" id="UP000196230"/>
    </source>
</evidence>
<dbReference type="InterPro" id="IPR023210">
    <property type="entry name" value="NADP_OxRdtase_dom"/>
</dbReference>
<name>A0A1R4IHQ1_9MICC</name>
<dbReference type="Gene3D" id="3.20.20.100">
    <property type="entry name" value="NADP-dependent oxidoreductase domain"/>
    <property type="match status" value="1"/>
</dbReference>
<dbReference type="SUPFAM" id="SSF51430">
    <property type="entry name" value="NAD(P)-linked oxidoreductase"/>
    <property type="match status" value="1"/>
</dbReference>
<feature type="domain" description="NADP-dependent oxidoreductase" evidence="1">
    <location>
        <begin position="20"/>
        <end position="316"/>
    </location>
</feature>
<reference evidence="2 3" key="1">
    <citation type="submission" date="2017-02" db="EMBL/GenBank/DDBJ databases">
        <authorList>
            <person name="Peterson S.W."/>
        </authorList>
    </citation>
    <scope>NUCLEOTIDE SEQUENCE [LARGE SCALE GENOMIC DNA]</scope>
    <source>
        <strain evidence="2 3">2B3F</strain>
    </source>
</reference>
<gene>
    <name evidence="2" type="ORF">FM125_02535</name>
</gene>
<dbReference type="Proteomes" id="UP000196230">
    <property type="component" value="Unassembled WGS sequence"/>
</dbReference>
<sequence>MTAMDLHHDDVRAPRQTASPLVLGTMGWGTDGERPVRAAAALDAALAAGVTVLDTADIYGDGDSERAVGAALAGLAPQVRDGLRVQTKCGIVLPGTTPPGAAPGTCPAPTTRYDSSPHHLKASLAASLERLGTDWVDTLLIHRPDVLTPVEDTVRAFLDEREAGRVERLGVSNLPWERAQRFHAALRSLSADGTGLDCVQVELGLHHRALVEAAVLANHDDAVPTSGAATLPQWCADEGIALQAWGPLGQGRYTRRTTDEARSPEQEAAVVVEEIAERLGQPGEAVVLGWLRRLPWDVRPVVGTTDPGRIAACSRADDAAAALDHSDWYRLLTAARGVPLP</sequence>
<accession>A0A1R4IHQ1</accession>
<dbReference type="EMBL" id="FUKP01000015">
    <property type="protein sequence ID" value="SJN19340.1"/>
    <property type="molecule type" value="Genomic_DNA"/>
</dbReference>
<dbReference type="Pfam" id="PF00248">
    <property type="entry name" value="Aldo_ket_red"/>
    <property type="match status" value="1"/>
</dbReference>